<comment type="caution">
    <text evidence="14">The sequence shown here is derived from an EMBL/GenBank/DDBJ whole genome shotgun (WGS) entry which is preliminary data.</text>
</comment>
<dbReference type="InterPro" id="IPR036719">
    <property type="entry name" value="Neuro-gated_channel_TM_sf"/>
</dbReference>
<feature type="region of interest" description="Disordered" evidence="12">
    <location>
        <begin position="64"/>
        <end position="187"/>
    </location>
</feature>
<dbReference type="Gene3D" id="1.20.58.390">
    <property type="entry name" value="Neurotransmitter-gated ion-channel transmembrane domain"/>
    <property type="match status" value="1"/>
</dbReference>
<evidence type="ECO:0000256" key="4">
    <source>
        <dbReference type="ARBA" id="ARBA00022475"/>
    </source>
</evidence>
<evidence type="ECO:0000256" key="8">
    <source>
        <dbReference type="ARBA" id="ARBA00023065"/>
    </source>
</evidence>
<dbReference type="Gene3D" id="2.70.170.10">
    <property type="entry name" value="Neurotransmitter-gated ion-channel ligand-binding domain"/>
    <property type="match status" value="1"/>
</dbReference>
<keyword evidence="8 11" id="KW-0406">Ion transport</keyword>
<dbReference type="PANTHER" id="PTHR18945">
    <property type="entry name" value="NEUROTRANSMITTER GATED ION CHANNEL"/>
    <property type="match status" value="1"/>
</dbReference>
<comment type="caution">
    <text evidence="11">Lacks conserved residue(s) required for the propagation of feature annotation.</text>
</comment>
<evidence type="ECO:0000256" key="2">
    <source>
        <dbReference type="ARBA" id="ARBA00004236"/>
    </source>
</evidence>
<comment type="subcellular location">
    <subcellularLocation>
        <location evidence="2">Cell membrane</location>
    </subcellularLocation>
    <subcellularLocation>
        <location evidence="1">Membrane</location>
        <topology evidence="1">Multi-pass membrane protein</topology>
    </subcellularLocation>
</comment>
<keyword evidence="15" id="KW-1185">Reference proteome</keyword>
<feature type="region of interest" description="Disordered" evidence="12">
    <location>
        <begin position="300"/>
        <end position="340"/>
    </location>
</feature>
<dbReference type="InterPro" id="IPR038050">
    <property type="entry name" value="Neuro_actylchol_rec"/>
</dbReference>
<feature type="compositionally biased region" description="Low complexity" evidence="12">
    <location>
        <begin position="307"/>
        <end position="316"/>
    </location>
</feature>
<dbReference type="InterPro" id="IPR006028">
    <property type="entry name" value="GABAA/Glycine_rcpt"/>
</dbReference>
<evidence type="ECO:0000256" key="5">
    <source>
        <dbReference type="ARBA" id="ARBA00022692"/>
    </source>
</evidence>
<feature type="compositionally biased region" description="Acidic residues" evidence="12">
    <location>
        <begin position="65"/>
        <end position="89"/>
    </location>
</feature>
<dbReference type="InterPro" id="IPR006201">
    <property type="entry name" value="Neur_channel"/>
</dbReference>
<dbReference type="InterPro" id="IPR036734">
    <property type="entry name" value="Neur_chan_lig-bd_sf"/>
</dbReference>
<reference evidence="14 15" key="1">
    <citation type="submission" date="2024-10" db="EMBL/GenBank/DDBJ databases">
        <authorList>
            <person name="Kim D."/>
        </authorList>
    </citation>
    <scope>NUCLEOTIDE SEQUENCE [LARGE SCALE GENOMIC DNA]</scope>
    <source>
        <strain evidence="14">BH-2024</strain>
    </source>
</reference>
<dbReference type="PROSITE" id="PS00236">
    <property type="entry name" value="NEUROTR_ION_CHANNEL"/>
    <property type="match status" value="1"/>
</dbReference>
<dbReference type="GO" id="GO:0005886">
    <property type="term" value="C:plasma membrane"/>
    <property type="evidence" value="ECO:0007669"/>
    <property type="project" value="UniProtKB-SubCell"/>
</dbReference>
<dbReference type="Pfam" id="PF02931">
    <property type="entry name" value="Neur_chan_LBD"/>
    <property type="match status" value="1"/>
</dbReference>
<proteinExistence type="inferred from homology"/>
<evidence type="ECO:0000313" key="14">
    <source>
        <dbReference type="EMBL" id="KAL3101509.1"/>
    </source>
</evidence>
<dbReference type="PRINTS" id="PR00253">
    <property type="entry name" value="GABAARECEPTR"/>
</dbReference>
<keyword evidence="6" id="KW-0732">Signal</keyword>
<evidence type="ECO:0000256" key="11">
    <source>
        <dbReference type="RuleBase" id="RU000687"/>
    </source>
</evidence>
<comment type="similarity">
    <text evidence="11">Belongs to the ligand-gated ion channel (TC 1.A.9) family.</text>
</comment>
<dbReference type="SUPFAM" id="SSF90112">
    <property type="entry name" value="Neurotransmitter-gated ion-channel transmembrane pore"/>
    <property type="match status" value="1"/>
</dbReference>
<evidence type="ECO:0000256" key="12">
    <source>
        <dbReference type="SAM" id="MobiDB-lite"/>
    </source>
</evidence>
<dbReference type="EMBL" id="JBICBT010000776">
    <property type="protein sequence ID" value="KAL3101509.1"/>
    <property type="molecule type" value="Genomic_DNA"/>
</dbReference>
<sequence>MCSSTAKFVLIFVYVLFAIFIGPAIFGESQQRKRTFRMHFYRKPDGPWLSLLNFRVVQQNFDHNLEDETEDGETETAEEDYNEDEEDDGWTIIEFDNSEEKRNTTEEKLREQNDRRNGSGRDEDGKWKEWDIGRDEEEEGGKEKRRDGEEDDRKRIEVDQTDDARKMKQGRDKAKEGGKDEEKGLLANDQRPDVALFKQLIIPWVPHRLRHHHHPLHHSHSSQIQRTHTEQSSNGTIIVTEQNFNAKTMPEQNANVSEEIAQRETGSTKTPSTTGTAKADVKLHLEDILIFGAFVTPSGEETKETATAETENGNGTIWSQNRDQKDDPMAPLRNDTTNSRQKVLLNGTSLGKPTPATTTTGTSTTWAPINEEELAMNQHVDPLGRDRQQLLAQLIARSNNVSDEAEEDELRETYRDLGGSFILPLLKERKYDNKSVPLVFPDMPLRVALSLEVLHLGNFDNFQMEYELDVLVRLRWIDVRLANNFSKPIRIREQKIIDRIWKPDAVFLNSKFSYFHMVTFPNFRMRILPDGHVSFTTRITLLPDCQMNFCNFPHDSQRCGLYISSIAHPKTMLDFQWEPLPILFPRKISLPDLRIKRMAGTNCQLPGKLIPSSCLALVFELKRDSARYVAERYMPSILAMLFSWVAPYVPYNYEEVRIITPITVLLTLVQMEKGNQEVITSYLTSLDIWFVVIKAFTVLSLIESLAVMAYIKKGRAVESEAQRAPSEYRRDLLQAEVKRIERLYHRLDHLTMALSPVAFLLFLGYYVQFVVQRDLSSCMERHVG</sequence>
<dbReference type="PRINTS" id="PR00252">
    <property type="entry name" value="NRIONCHANNEL"/>
</dbReference>
<dbReference type="InterPro" id="IPR006202">
    <property type="entry name" value="Neur_chan_lig-bd"/>
</dbReference>
<keyword evidence="4" id="KW-1003">Cell membrane</keyword>
<evidence type="ECO:0000259" key="13">
    <source>
        <dbReference type="Pfam" id="PF02931"/>
    </source>
</evidence>
<keyword evidence="7 11" id="KW-1133">Transmembrane helix</keyword>
<keyword evidence="9 11" id="KW-0472">Membrane</keyword>
<evidence type="ECO:0000256" key="9">
    <source>
        <dbReference type="ARBA" id="ARBA00023136"/>
    </source>
</evidence>
<keyword evidence="5 11" id="KW-0812">Transmembrane</keyword>
<dbReference type="AlphaFoldDB" id="A0ABD2KFJ1"/>
<gene>
    <name evidence="14" type="ORF">niasHT_025823</name>
</gene>
<dbReference type="CDD" id="cd18987">
    <property type="entry name" value="LGIC_ECD_anion"/>
    <property type="match status" value="1"/>
</dbReference>
<evidence type="ECO:0000256" key="3">
    <source>
        <dbReference type="ARBA" id="ARBA00022448"/>
    </source>
</evidence>
<evidence type="ECO:0000256" key="7">
    <source>
        <dbReference type="ARBA" id="ARBA00022989"/>
    </source>
</evidence>
<dbReference type="InterPro" id="IPR018000">
    <property type="entry name" value="Neurotransmitter_ion_chnl_CS"/>
</dbReference>
<dbReference type="Proteomes" id="UP001620626">
    <property type="component" value="Unassembled WGS sequence"/>
</dbReference>
<evidence type="ECO:0000256" key="6">
    <source>
        <dbReference type="ARBA" id="ARBA00022729"/>
    </source>
</evidence>
<feature type="transmembrane region" description="Helical" evidence="11">
    <location>
        <begin position="6"/>
        <end position="27"/>
    </location>
</feature>
<dbReference type="GO" id="GO:0034220">
    <property type="term" value="P:monoatomic ion transmembrane transport"/>
    <property type="evidence" value="ECO:0007669"/>
    <property type="project" value="UniProtKB-KW"/>
</dbReference>
<keyword evidence="3 11" id="KW-0813">Transport</keyword>
<evidence type="ECO:0000256" key="1">
    <source>
        <dbReference type="ARBA" id="ARBA00004141"/>
    </source>
</evidence>
<accession>A0ABD2KFJ1</accession>
<evidence type="ECO:0000256" key="10">
    <source>
        <dbReference type="ARBA" id="ARBA00023303"/>
    </source>
</evidence>
<feature type="transmembrane region" description="Helical" evidence="11">
    <location>
        <begin position="688"/>
        <end position="711"/>
    </location>
</feature>
<feature type="compositionally biased region" description="Basic and acidic residues" evidence="12">
    <location>
        <begin position="141"/>
        <end position="184"/>
    </location>
</feature>
<evidence type="ECO:0000313" key="15">
    <source>
        <dbReference type="Proteomes" id="UP001620626"/>
    </source>
</evidence>
<organism evidence="14 15">
    <name type="scientific">Heterodera trifolii</name>
    <dbReference type="NCBI Taxonomy" id="157864"/>
    <lineage>
        <taxon>Eukaryota</taxon>
        <taxon>Metazoa</taxon>
        <taxon>Ecdysozoa</taxon>
        <taxon>Nematoda</taxon>
        <taxon>Chromadorea</taxon>
        <taxon>Rhabditida</taxon>
        <taxon>Tylenchina</taxon>
        <taxon>Tylenchomorpha</taxon>
        <taxon>Tylenchoidea</taxon>
        <taxon>Heteroderidae</taxon>
        <taxon>Heteroderinae</taxon>
        <taxon>Heterodera</taxon>
    </lineage>
</organism>
<feature type="compositionally biased region" description="Basic and acidic residues" evidence="12">
    <location>
        <begin position="98"/>
        <end position="133"/>
    </location>
</feature>
<dbReference type="SUPFAM" id="SSF63712">
    <property type="entry name" value="Nicotinic receptor ligand binding domain-like"/>
    <property type="match status" value="1"/>
</dbReference>
<feature type="transmembrane region" description="Helical" evidence="11">
    <location>
        <begin position="747"/>
        <end position="767"/>
    </location>
</feature>
<protein>
    <recommendedName>
        <fullName evidence="13">Neurotransmitter-gated ion-channel ligand-binding domain-containing protein</fullName>
    </recommendedName>
</protein>
<feature type="domain" description="Neurotransmitter-gated ion-channel ligand-binding" evidence="13">
    <location>
        <begin position="427"/>
        <end position="579"/>
    </location>
</feature>
<name>A0ABD2KFJ1_9BILA</name>
<keyword evidence="10 11" id="KW-0407">Ion channel</keyword>